<dbReference type="KEGG" id="tpla:ElP_19940"/>
<accession>A0A518GZU4</accession>
<evidence type="ECO:0000256" key="1">
    <source>
        <dbReference type="SAM" id="Phobius"/>
    </source>
</evidence>
<dbReference type="EMBL" id="CP036426">
    <property type="protein sequence ID" value="QDV34111.1"/>
    <property type="molecule type" value="Genomic_DNA"/>
</dbReference>
<gene>
    <name evidence="2" type="ORF">ElP_19940</name>
</gene>
<feature type="transmembrane region" description="Helical" evidence="1">
    <location>
        <begin position="71"/>
        <end position="94"/>
    </location>
</feature>
<proteinExistence type="predicted"/>
<dbReference type="RefSeq" id="WP_145268766.1">
    <property type="nucleotide sequence ID" value="NZ_CP036426.1"/>
</dbReference>
<evidence type="ECO:0000313" key="2">
    <source>
        <dbReference type="EMBL" id="QDV34111.1"/>
    </source>
</evidence>
<keyword evidence="1" id="KW-0472">Membrane</keyword>
<keyword evidence="1" id="KW-0812">Transmembrane</keyword>
<sequence>MILWSYALAPIAILSNRRRLRRAGRSYGVASAIGAFLGVAFLSVEVLSSAVSRTSRGRPIFPSAGSYHCPSAWELLDVAPTGLGVAVASSWAILAVSGAGRRPSDWFEGLCLIFGLACIVWPFGRAFL</sequence>
<keyword evidence="3" id="KW-1185">Reference proteome</keyword>
<keyword evidence="1" id="KW-1133">Transmembrane helix</keyword>
<dbReference type="AlphaFoldDB" id="A0A518GZU4"/>
<protein>
    <submittedName>
        <fullName evidence="2">Uncharacterized protein</fullName>
    </submittedName>
</protein>
<evidence type="ECO:0000313" key="3">
    <source>
        <dbReference type="Proteomes" id="UP000317835"/>
    </source>
</evidence>
<feature type="transmembrane region" description="Helical" evidence="1">
    <location>
        <begin position="106"/>
        <end position="124"/>
    </location>
</feature>
<feature type="transmembrane region" description="Helical" evidence="1">
    <location>
        <begin position="27"/>
        <end position="51"/>
    </location>
</feature>
<reference evidence="2 3" key="1">
    <citation type="submission" date="2019-02" db="EMBL/GenBank/DDBJ databases">
        <title>Deep-cultivation of Planctomycetes and their phenomic and genomic characterization uncovers novel biology.</title>
        <authorList>
            <person name="Wiegand S."/>
            <person name="Jogler M."/>
            <person name="Boedeker C."/>
            <person name="Pinto D."/>
            <person name="Vollmers J."/>
            <person name="Rivas-Marin E."/>
            <person name="Kohn T."/>
            <person name="Peeters S.H."/>
            <person name="Heuer A."/>
            <person name="Rast P."/>
            <person name="Oberbeckmann S."/>
            <person name="Bunk B."/>
            <person name="Jeske O."/>
            <person name="Meyerdierks A."/>
            <person name="Storesund J.E."/>
            <person name="Kallscheuer N."/>
            <person name="Luecker S."/>
            <person name="Lage O.M."/>
            <person name="Pohl T."/>
            <person name="Merkel B.J."/>
            <person name="Hornburger P."/>
            <person name="Mueller R.-W."/>
            <person name="Bruemmer F."/>
            <person name="Labrenz M."/>
            <person name="Spormann A.M."/>
            <person name="Op den Camp H."/>
            <person name="Overmann J."/>
            <person name="Amann R."/>
            <person name="Jetten M.S.M."/>
            <person name="Mascher T."/>
            <person name="Medema M.H."/>
            <person name="Devos D.P."/>
            <person name="Kaster A.-K."/>
            <person name="Ovreas L."/>
            <person name="Rohde M."/>
            <person name="Galperin M.Y."/>
            <person name="Jogler C."/>
        </authorList>
    </citation>
    <scope>NUCLEOTIDE SEQUENCE [LARGE SCALE GENOMIC DNA]</scope>
    <source>
        <strain evidence="2 3">ElP</strain>
    </source>
</reference>
<name>A0A518GZU4_9BACT</name>
<dbReference type="Proteomes" id="UP000317835">
    <property type="component" value="Chromosome"/>
</dbReference>
<organism evidence="2 3">
    <name type="scientific">Tautonia plasticadhaerens</name>
    <dbReference type="NCBI Taxonomy" id="2527974"/>
    <lineage>
        <taxon>Bacteria</taxon>
        <taxon>Pseudomonadati</taxon>
        <taxon>Planctomycetota</taxon>
        <taxon>Planctomycetia</taxon>
        <taxon>Isosphaerales</taxon>
        <taxon>Isosphaeraceae</taxon>
        <taxon>Tautonia</taxon>
    </lineage>
</organism>